<evidence type="ECO:0000313" key="1">
    <source>
        <dbReference type="EMBL" id="ADI01075.1"/>
    </source>
</evidence>
<protein>
    <recommendedName>
        <fullName evidence="3">Cytosolic protein</fullName>
    </recommendedName>
</protein>
<dbReference type="EMBL" id="CP002048">
    <property type="protein sequence ID" value="ADI01075.1"/>
    <property type="molecule type" value="Genomic_DNA"/>
</dbReference>
<keyword evidence="2" id="KW-1185">Reference proteome</keyword>
<dbReference type="HOGENOM" id="CLU_1128605_0_0_9"/>
<dbReference type="STRING" id="643648.Slip_0289"/>
<evidence type="ECO:0008006" key="3">
    <source>
        <dbReference type="Google" id="ProtNLM"/>
    </source>
</evidence>
<accession>D7CJW1</accession>
<dbReference type="RefSeq" id="WP_013174477.1">
    <property type="nucleotide sequence ID" value="NC_014220.1"/>
</dbReference>
<proteinExistence type="predicted"/>
<name>D7CJW1_SYNLT</name>
<sequence>MGEGVALQEERAVERAEIERPEDMSQEQLARFLVDLVHRVMVHHTLWFREVEYQLGMPQALDILQIALTDAYNVQMRRFSKVFGFEMEKGIPKPLLEMPREKLIEVIDNLALNWLAVDGVWFQAVERTVGMFDAKRCNDTCWTRFSPFEAWSIKRLLGLPDQAGLEGLKKALRFRLYSRINVQTIIDESPNSIIFQMNDCRVQSARKSKGLEDYPCKSAGVVEYRTFASTIDSRIKTECIGCPPDEHPEEWWCAWRFYIPSDD</sequence>
<dbReference type="AlphaFoldDB" id="D7CJW1"/>
<reference evidence="1 2" key="2">
    <citation type="journal article" date="2010" name="Stand. Genomic Sci.">
        <title>Complete genome sequence of Syntrophothermus lipocalidus type strain (TGB-C1).</title>
        <authorList>
            <person name="Djao O.D."/>
            <person name="Zhang X."/>
            <person name="Lucas S."/>
            <person name="Lapidus A."/>
            <person name="Del Rio T.G."/>
            <person name="Nolan M."/>
            <person name="Tice H."/>
            <person name="Cheng J.F."/>
            <person name="Han C."/>
            <person name="Tapia R."/>
            <person name="Goodwin L."/>
            <person name="Pitluck S."/>
            <person name="Liolios K."/>
            <person name="Ivanova N."/>
            <person name="Mavromatis K."/>
            <person name="Mikhailova N."/>
            <person name="Ovchinnikova G."/>
            <person name="Pati A."/>
            <person name="Brambilla E."/>
            <person name="Chen A."/>
            <person name="Palaniappan K."/>
            <person name="Land M."/>
            <person name="Hauser L."/>
            <person name="Chang Y.J."/>
            <person name="Jeffries C.D."/>
            <person name="Rohde M."/>
            <person name="Sikorski J."/>
            <person name="Spring S."/>
            <person name="Goker M."/>
            <person name="Detter J.C."/>
            <person name="Woyke T."/>
            <person name="Bristow J."/>
            <person name="Eisen J.A."/>
            <person name="Markowitz V."/>
            <person name="Hugenholtz P."/>
            <person name="Kyrpides N.C."/>
            <person name="Klenk H.P."/>
        </authorList>
    </citation>
    <scope>NUCLEOTIDE SEQUENCE [LARGE SCALE GENOMIC DNA]</scope>
    <source>
        <strain evidence="2">DSM 12680 / TGB-C1</strain>
    </source>
</reference>
<dbReference type="eggNOG" id="ENOG502ZA7Y">
    <property type="taxonomic scope" value="Bacteria"/>
</dbReference>
<evidence type="ECO:0000313" key="2">
    <source>
        <dbReference type="Proteomes" id="UP000000378"/>
    </source>
</evidence>
<reference evidence="2" key="1">
    <citation type="journal article" date="2010" name="Stand. Genomic Sci.">
        <title>Complete genome sequence of Syntrophothermus lipocalidus type strain (TGB-C1T).</title>
        <authorList>
            <consortium name="US DOE Joint Genome Institute (JGI-PGF)"/>
            <person name="Djao O."/>
            <person name="Zhang X."/>
            <person name="Lucas S."/>
            <person name="Lapidus A."/>
            <person name="Glavina Del Rio T."/>
            <person name="Nolan M."/>
            <person name="Tice H."/>
            <person name="Cheng J."/>
            <person name="Han C."/>
            <person name="Tapia R."/>
            <person name="Goodwin L."/>
            <person name="Pitluck S."/>
            <person name="Liolios K."/>
            <person name="Ivanova N."/>
            <person name="Mavromatis K."/>
            <person name="Mikhailova N."/>
            <person name="Ovchinnikova G."/>
            <person name="Pati A."/>
            <person name="Brambilla E."/>
            <person name="Chen A."/>
            <person name="Palaniappan K."/>
            <person name="Land M."/>
            <person name="Hauser L."/>
            <person name="Chang Y."/>
            <person name="Jeffries C."/>
            <person name="Rohde M."/>
            <person name="Sikorski J."/>
            <person name="Spring S."/>
            <person name="Goker M."/>
            <person name="Detter J."/>
            <person name="Woyke T."/>
            <person name="Bristow J."/>
            <person name="Eisen J."/>
            <person name="Markowitz V."/>
            <person name="Hugenholtz P."/>
            <person name="Kyrpides N."/>
            <person name="Klenk H."/>
        </authorList>
    </citation>
    <scope>NUCLEOTIDE SEQUENCE [LARGE SCALE GENOMIC DNA]</scope>
    <source>
        <strain evidence="2">DSM 12680 / TGB-C1</strain>
    </source>
</reference>
<gene>
    <name evidence="1" type="ordered locus">Slip_0289</name>
</gene>
<dbReference type="Pfam" id="PF19620">
    <property type="entry name" value="DUF6125"/>
    <property type="match status" value="2"/>
</dbReference>
<dbReference type="KEGG" id="slp:Slip_0289"/>
<organism evidence="1 2">
    <name type="scientific">Syntrophothermus lipocalidus (strain DSM 12680 / TGB-C1)</name>
    <dbReference type="NCBI Taxonomy" id="643648"/>
    <lineage>
        <taxon>Bacteria</taxon>
        <taxon>Bacillati</taxon>
        <taxon>Bacillota</taxon>
        <taxon>Clostridia</taxon>
        <taxon>Eubacteriales</taxon>
        <taxon>Syntrophomonadaceae</taxon>
        <taxon>Syntrophothermus</taxon>
    </lineage>
</organism>
<dbReference type="Proteomes" id="UP000000378">
    <property type="component" value="Chromosome"/>
</dbReference>